<sequence length="301" mass="34109">METTAQRMYQSFNNSFIDDINCYISNCYISRVQAIIYSKSMASLYIIKNGFDFPTPVGDVFLSLFVAFIVMSCNGPAVQYLQVAHLLSSSSKKEANKAISTMPIAVVISSLILIFFGYVPPFYEIHISSLVLEKIAEQGDTAFLIVTVRLTIEDTNTFQLLSQICTLFILIVMFISIIIVILCYTFIQKQMKTRFSASSITKKSQEQLNMTLLLQFILPFVTIHVPFYIIVILPFFRIAGRVLSDHLLLLFCWCPAINPILVILMIKNVQDQLIPKKFSKTSTMSKLSQAQSKSIRVINLE</sequence>
<dbReference type="AGR" id="WB:WBGene00010273"/>
<feature type="transmembrane region" description="Helical" evidence="1">
    <location>
        <begin position="247"/>
        <end position="266"/>
    </location>
</feature>
<dbReference type="eggNOG" id="ENOG502TGK3">
    <property type="taxonomic scope" value="Eukaryota"/>
</dbReference>
<gene>
    <name evidence="2 4" type="primary">srm-3</name>
    <name evidence="2" type="ORF">CELE_F58G6.2</name>
    <name evidence="4" type="ORF">F58G6.2</name>
</gene>
<evidence type="ECO:0000256" key="1">
    <source>
        <dbReference type="SAM" id="Phobius"/>
    </source>
</evidence>
<dbReference type="InParanoid" id="Q21008"/>
<dbReference type="OrthoDB" id="5792363at2759"/>
<dbReference type="PANTHER" id="PTHR47758:SF2">
    <property type="entry name" value="SERPENTINE RECEPTOR, CLASS M"/>
    <property type="match status" value="1"/>
</dbReference>
<dbReference type="WormBase" id="F58G6.2a">
    <property type="protein sequence ID" value="CE38079"/>
    <property type="gene ID" value="WBGene00010273"/>
    <property type="gene designation" value="srm-3"/>
</dbReference>
<dbReference type="ExpressionAtlas" id="Q21008">
    <property type="expression patterns" value="baseline"/>
</dbReference>
<dbReference type="HOGENOM" id="CLU_069216_1_0_1"/>
<dbReference type="PANTHER" id="PTHR47758">
    <property type="entry name" value="SERPENTINE RECEPTOR, CLASS M-RELATED"/>
    <property type="match status" value="1"/>
</dbReference>
<dbReference type="Pfam" id="PF10326">
    <property type="entry name" value="7TM_GPCR_Str"/>
    <property type="match status" value="1"/>
</dbReference>
<dbReference type="Proteomes" id="UP000001940">
    <property type="component" value="Chromosome IV"/>
</dbReference>
<dbReference type="CTD" id="186545"/>
<keyword evidence="1" id="KW-0812">Transmembrane</keyword>
<protein>
    <submittedName>
        <fullName evidence="2">Serpentine Receptor, class M</fullName>
    </submittedName>
</protein>
<proteinExistence type="predicted"/>
<dbReference type="SUPFAM" id="SSF81321">
    <property type="entry name" value="Family A G protein-coupled receptor-like"/>
    <property type="match status" value="1"/>
</dbReference>
<dbReference type="SMR" id="Q21008"/>
<dbReference type="PaxDb" id="6239-F58G6.2a"/>
<dbReference type="UCSC" id="F58G6.2">
    <property type="organism name" value="c. elegans"/>
</dbReference>
<accession>Q21008</accession>
<organism evidence="2 3">
    <name type="scientific">Caenorhabditis elegans</name>
    <dbReference type="NCBI Taxonomy" id="6239"/>
    <lineage>
        <taxon>Eukaryota</taxon>
        <taxon>Metazoa</taxon>
        <taxon>Ecdysozoa</taxon>
        <taxon>Nematoda</taxon>
        <taxon>Chromadorea</taxon>
        <taxon>Rhabditida</taxon>
        <taxon>Rhabditina</taxon>
        <taxon>Rhabditomorpha</taxon>
        <taxon>Rhabditoidea</taxon>
        <taxon>Rhabditidae</taxon>
        <taxon>Peloderinae</taxon>
        <taxon>Caenorhabditis</taxon>
    </lineage>
</organism>
<dbReference type="AlphaFoldDB" id="Q21008"/>
<dbReference type="GeneID" id="186545"/>
<dbReference type="InterPro" id="IPR019428">
    <property type="entry name" value="7TM_GPCR_serpentine_rcpt_Str"/>
</dbReference>
<keyword evidence="1" id="KW-1133">Transmembrane helix</keyword>
<dbReference type="Gene3D" id="1.20.1070.10">
    <property type="entry name" value="Rhodopsin 7-helix transmembrane proteins"/>
    <property type="match status" value="1"/>
</dbReference>
<feature type="transmembrane region" description="Helical" evidence="1">
    <location>
        <begin position="160"/>
        <end position="187"/>
    </location>
</feature>
<evidence type="ECO:0000313" key="2">
    <source>
        <dbReference type="EMBL" id="CAA92469.2"/>
    </source>
</evidence>
<keyword evidence="1" id="KW-0472">Membrane</keyword>
<dbReference type="PhylomeDB" id="Q21008"/>
<feature type="transmembrane region" description="Helical" evidence="1">
    <location>
        <begin position="208"/>
        <end position="235"/>
    </location>
</feature>
<dbReference type="OMA" id="EIHISSF"/>
<dbReference type="RefSeq" id="NP_001255413.1">
    <property type="nucleotide sequence ID" value="NM_001268484.3"/>
</dbReference>
<reference evidence="2 3" key="1">
    <citation type="journal article" date="1998" name="Science">
        <title>Genome sequence of the nematode C. elegans: a platform for investigating biology.</title>
        <authorList>
            <consortium name="The C. elegans sequencing consortium"/>
            <person name="Sulson J.E."/>
            <person name="Waterston R."/>
        </authorList>
    </citation>
    <scope>NUCLEOTIDE SEQUENCE [LARGE SCALE GENOMIC DNA]</scope>
    <source>
        <strain evidence="2 3">Bristol N2</strain>
    </source>
</reference>
<keyword evidence="2" id="KW-0675">Receptor</keyword>
<feature type="transmembrane region" description="Helical" evidence="1">
    <location>
        <begin position="102"/>
        <end position="123"/>
    </location>
</feature>
<dbReference type="EMBL" id="BX284604">
    <property type="protein sequence ID" value="CAA92469.2"/>
    <property type="molecule type" value="Genomic_DNA"/>
</dbReference>
<dbReference type="Bgee" id="WBGene00010273">
    <property type="expression patterns" value="Expressed in larva and 1 other cell type or tissue"/>
</dbReference>
<name>Q21008_CAEEL</name>
<dbReference type="FunCoup" id="Q21008">
    <property type="interactions" value="3"/>
</dbReference>
<dbReference type="PIR" id="T22950">
    <property type="entry name" value="T22950"/>
</dbReference>
<keyword evidence="3" id="KW-1185">Reference proteome</keyword>
<evidence type="ECO:0000313" key="3">
    <source>
        <dbReference type="Proteomes" id="UP000001940"/>
    </source>
</evidence>
<evidence type="ECO:0000313" key="4">
    <source>
        <dbReference type="WormBase" id="F58G6.2a"/>
    </source>
</evidence>